<dbReference type="InterPro" id="IPR010998">
    <property type="entry name" value="Integrase_recombinase_N"/>
</dbReference>
<feature type="region of interest" description="Disordered" evidence="3">
    <location>
        <begin position="184"/>
        <end position="257"/>
    </location>
</feature>
<feature type="compositionally biased region" description="Polar residues" evidence="3">
    <location>
        <begin position="241"/>
        <end position="257"/>
    </location>
</feature>
<dbReference type="GO" id="GO:0003677">
    <property type="term" value="F:DNA binding"/>
    <property type="evidence" value="ECO:0007669"/>
    <property type="project" value="UniProtKB-KW"/>
</dbReference>
<evidence type="ECO:0000256" key="2">
    <source>
        <dbReference type="ARBA" id="ARBA00023172"/>
    </source>
</evidence>
<organism evidence="4 5">
    <name type="scientific">Rhizopus oryzae</name>
    <name type="common">Mucormycosis agent</name>
    <name type="synonym">Rhizopus arrhizus var. delemar</name>
    <dbReference type="NCBI Taxonomy" id="64495"/>
    <lineage>
        <taxon>Eukaryota</taxon>
        <taxon>Fungi</taxon>
        <taxon>Fungi incertae sedis</taxon>
        <taxon>Mucoromycota</taxon>
        <taxon>Mucoromycotina</taxon>
        <taxon>Mucoromycetes</taxon>
        <taxon>Mucorales</taxon>
        <taxon>Mucorineae</taxon>
        <taxon>Rhizopodaceae</taxon>
        <taxon>Rhizopus</taxon>
    </lineage>
</organism>
<dbReference type="Gene3D" id="1.10.443.10">
    <property type="entry name" value="Intergrase catalytic core"/>
    <property type="match status" value="1"/>
</dbReference>
<dbReference type="InterPro" id="IPR011010">
    <property type="entry name" value="DNA_brk_join_enz"/>
</dbReference>
<evidence type="ECO:0000256" key="3">
    <source>
        <dbReference type="SAM" id="MobiDB-lite"/>
    </source>
</evidence>
<name>A0A9P7BL86_RHIOR</name>
<reference evidence="4" key="1">
    <citation type="journal article" date="2020" name="Microb. Genom.">
        <title>Genetic diversity of clinical and environmental Mucorales isolates obtained from an investigation of mucormycosis cases among solid organ transplant recipients.</title>
        <authorList>
            <person name="Nguyen M.H."/>
            <person name="Kaul D."/>
            <person name="Muto C."/>
            <person name="Cheng S.J."/>
            <person name="Richter R.A."/>
            <person name="Bruno V.M."/>
            <person name="Liu G."/>
            <person name="Beyhan S."/>
            <person name="Sundermann A.J."/>
            <person name="Mounaud S."/>
            <person name="Pasculle A.W."/>
            <person name="Nierman W.C."/>
            <person name="Driscoll E."/>
            <person name="Cumbie R."/>
            <person name="Clancy C.J."/>
            <person name="Dupont C.L."/>
        </authorList>
    </citation>
    <scope>NUCLEOTIDE SEQUENCE</scope>
    <source>
        <strain evidence="4">GL11</strain>
    </source>
</reference>
<proteinExistence type="predicted"/>
<keyword evidence="5" id="KW-1185">Reference proteome</keyword>
<feature type="region of interest" description="Disordered" evidence="3">
    <location>
        <begin position="52"/>
        <end position="75"/>
    </location>
</feature>
<dbReference type="EMBL" id="JAANQT010003309">
    <property type="protein sequence ID" value="KAG1301178.1"/>
    <property type="molecule type" value="Genomic_DNA"/>
</dbReference>
<dbReference type="InterPro" id="IPR013762">
    <property type="entry name" value="Integrase-like_cat_sf"/>
</dbReference>
<evidence type="ECO:0000313" key="5">
    <source>
        <dbReference type="Proteomes" id="UP000716291"/>
    </source>
</evidence>
<dbReference type="PANTHER" id="PTHR35617">
    <property type="entry name" value="PHAGE_INTEGRASE DOMAIN-CONTAINING PROTEIN"/>
    <property type="match status" value="1"/>
</dbReference>
<accession>A0A9P7BL86</accession>
<dbReference type="Proteomes" id="UP000716291">
    <property type="component" value="Unassembled WGS sequence"/>
</dbReference>
<dbReference type="PANTHER" id="PTHR35617:SF3">
    <property type="entry name" value="CORE-BINDING (CB) DOMAIN-CONTAINING PROTEIN"/>
    <property type="match status" value="1"/>
</dbReference>
<keyword evidence="2" id="KW-0233">DNA recombination</keyword>
<dbReference type="GO" id="GO:0015074">
    <property type="term" value="P:DNA integration"/>
    <property type="evidence" value="ECO:0007669"/>
    <property type="project" value="InterPro"/>
</dbReference>
<comment type="caution">
    <text evidence="4">The sequence shown here is derived from an EMBL/GenBank/DDBJ whole genome shotgun (WGS) entry which is preliminary data.</text>
</comment>
<sequence length="717" mass="82589">MFSGEIKEGDEYECRGNLRTSEEPRFSYQLQEKQPTTTKTPRILRFSIQHFNDDNRTTSTKIEENNKSNKTSEEINHDLLMSMDCESYRKDDCSHTCNRRSSTPPPFSSKRFSTESSHPTSKLGRSVSPNKKKLRRSGMVGRIFRNQQWITNPQRRLQFTASSGYIRGRIRQWIRNKQRRNRDLRVLDPSRESNVNKRKRTTDSIDSPATSRRKISKQSHKDIFGQHDGNQIRDEGRRNSISDFTGFSSENPYNSQPVQNTITMCPYPGDQQHQSRSIKQNAKTAIRMDIAKVHIQSNSTQVGSIDDRCIRSSPQSSSTEILEYQAGPSSNANRCFQTTMAENRVVSTSTMEIGSSSAENVQEAEGEGSDIGDSILANTILVPNDIENDKEKTTDIPNLKNLAASRMEIIRQSMEKQNLDLTTINHLQHKHRKETINNYNRNWERWANWCSQQSPTINYLEYVPKNVLKYLVQNRHYSTSHLNGIRSSIASVFNVVYPSKPSIGQHHLIQDFFTAHKKQRVQIPTREEIEIWDLDILLKFIKAKYAHNDRLTIMELQYKTVLLLSIFTMWRPKSDISRLQHRDVLFQTENGRIQGVTLICRLPKEAQQKTISLGTIDTSDLCPVTTLYLFIQKTEGYRGKLPENQTLFLAYINEQKPTSCVSPNTVTGWIKNNMSQAGIDTTKYQPHSIRSAASTKAVQLGFKIDDDQYCNWEFYGQ</sequence>
<evidence type="ECO:0000256" key="1">
    <source>
        <dbReference type="ARBA" id="ARBA00023125"/>
    </source>
</evidence>
<evidence type="ECO:0000313" key="4">
    <source>
        <dbReference type="EMBL" id="KAG1301178.1"/>
    </source>
</evidence>
<feature type="compositionally biased region" description="Basic and acidic residues" evidence="3">
    <location>
        <begin position="219"/>
        <end position="240"/>
    </location>
</feature>
<dbReference type="SUPFAM" id="SSF56349">
    <property type="entry name" value="DNA breaking-rejoining enzymes"/>
    <property type="match status" value="1"/>
</dbReference>
<dbReference type="Gene3D" id="1.10.150.130">
    <property type="match status" value="1"/>
</dbReference>
<protein>
    <recommendedName>
        <fullName evidence="6">Tyr recombinase domain-containing protein</fullName>
    </recommendedName>
</protein>
<keyword evidence="1" id="KW-0238">DNA-binding</keyword>
<feature type="compositionally biased region" description="Basic and acidic residues" evidence="3">
    <location>
        <begin position="184"/>
        <end position="195"/>
    </location>
</feature>
<evidence type="ECO:0008006" key="6">
    <source>
        <dbReference type="Google" id="ProtNLM"/>
    </source>
</evidence>
<feature type="compositionally biased region" description="Polar residues" evidence="3">
    <location>
        <begin position="110"/>
        <end position="120"/>
    </location>
</feature>
<dbReference type="AlphaFoldDB" id="A0A9P7BL86"/>
<feature type="region of interest" description="Disordered" evidence="3">
    <location>
        <begin position="93"/>
        <end position="140"/>
    </location>
</feature>
<gene>
    <name evidence="4" type="ORF">G6F64_012034</name>
</gene>
<dbReference type="GO" id="GO:0006310">
    <property type="term" value="P:DNA recombination"/>
    <property type="evidence" value="ECO:0007669"/>
    <property type="project" value="UniProtKB-KW"/>
</dbReference>